<feature type="chain" id="PRO_5035309252" evidence="11">
    <location>
        <begin position="22"/>
        <end position="264"/>
    </location>
</feature>
<keyword evidence="5" id="KW-0391">Immunity</keyword>
<evidence type="ECO:0000256" key="9">
    <source>
        <dbReference type="ARBA" id="ARBA00023180"/>
    </source>
</evidence>
<dbReference type="Gene3D" id="3.30.500.10">
    <property type="entry name" value="MHC class I-like antigen recognition-like"/>
    <property type="match status" value="1"/>
</dbReference>
<dbReference type="GO" id="GO:0009897">
    <property type="term" value="C:external side of plasma membrane"/>
    <property type="evidence" value="ECO:0007669"/>
    <property type="project" value="TreeGrafter"/>
</dbReference>
<feature type="region of interest" description="Disordered" evidence="10">
    <location>
        <begin position="225"/>
        <end position="264"/>
    </location>
</feature>
<keyword evidence="4" id="KW-0812">Transmembrane</keyword>
<dbReference type="GO" id="GO:0005102">
    <property type="term" value="F:signaling receptor binding"/>
    <property type="evidence" value="ECO:0007669"/>
    <property type="project" value="TreeGrafter"/>
</dbReference>
<feature type="domain" description="MHC class I-like antigen recognition-like" evidence="12">
    <location>
        <begin position="140"/>
        <end position="229"/>
    </location>
</feature>
<reference evidence="13" key="1">
    <citation type="journal article" date="2021" name="Evol. Appl.">
        <title>The genome of the Pyrenean desman and the effects of bottlenecks and inbreeding on the genomic landscape of an endangered species.</title>
        <authorList>
            <person name="Escoda L."/>
            <person name="Castresana J."/>
        </authorList>
    </citation>
    <scope>NUCLEOTIDE SEQUENCE</scope>
    <source>
        <strain evidence="13">IBE-C5619</strain>
    </source>
</reference>
<evidence type="ECO:0000256" key="7">
    <source>
        <dbReference type="ARBA" id="ARBA00023136"/>
    </source>
</evidence>
<dbReference type="GO" id="GO:0042612">
    <property type="term" value="C:MHC class I protein complex"/>
    <property type="evidence" value="ECO:0007669"/>
    <property type="project" value="UniProtKB-KW"/>
</dbReference>
<dbReference type="EMBL" id="JAGFMF010010486">
    <property type="protein sequence ID" value="KAG8525037.1"/>
    <property type="molecule type" value="Genomic_DNA"/>
</dbReference>
<dbReference type="InterPro" id="IPR011162">
    <property type="entry name" value="MHC_I/II-like_Ag-recog"/>
</dbReference>
<evidence type="ECO:0000256" key="8">
    <source>
        <dbReference type="ARBA" id="ARBA00023157"/>
    </source>
</evidence>
<feature type="domain" description="MHC class I-like antigen recognition-like" evidence="12">
    <location>
        <begin position="22"/>
        <end position="112"/>
    </location>
</feature>
<dbReference type="GO" id="GO:0005615">
    <property type="term" value="C:extracellular space"/>
    <property type="evidence" value="ECO:0007669"/>
    <property type="project" value="TreeGrafter"/>
</dbReference>
<dbReference type="GO" id="GO:0002476">
    <property type="term" value="P:antigen processing and presentation of endogenous peptide antigen via MHC class Ib"/>
    <property type="evidence" value="ECO:0007669"/>
    <property type="project" value="TreeGrafter"/>
</dbReference>
<comment type="similarity">
    <text evidence="2">Belongs to the MHC class I family.</text>
</comment>
<name>A0A8J6DX06_GALPY</name>
<evidence type="ECO:0000256" key="4">
    <source>
        <dbReference type="ARBA" id="ARBA00022692"/>
    </source>
</evidence>
<dbReference type="Proteomes" id="UP000700334">
    <property type="component" value="Unassembled WGS sequence"/>
</dbReference>
<dbReference type="InterPro" id="IPR037055">
    <property type="entry name" value="MHC_I-like_Ag-recog_sf"/>
</dbReference>
<evidence type="ECO:0000313" key="14">
    <source>
        <dbReference type="Proteomes" id="UP000700334"/>
    </source>
</evidence>
<keyword evidence="14" id="KW-1185">Reference proteome</keyword>
<dbReference type="GO" id="GO:0042605">
    <property type="term" value="F:peptide antigen binding"/>
    <property type="evidence" value="ECO:0007669"/>
    <property type="project" value="TreeGrafter"/>
</dbReference>
<dbReference type="SUPFAM" id="SSF54452">
    <property type="entry name" value="MHC antigen-recognition domain"/>
    <property type="match status" value="1"/>
</dbReference>
<proteinExistence type="inferred from homology"/>
<dbReference type="OrthoDB" id="8936120at2759"/>
<keyword evidence="6" id="KW-1133">Transmembrane helix</keyword>
<dbReference type="InterPro" id="IPR050208">
    <property type="entry name" value="MHC_class-I_related"/>
</dbReference>
<keyword evidence="7" id="KW-0472">Membrane</keyword>
<dbReference type="GO" id="GO:0002486">
    <property type="term" value="P:antigen processing and presentation of endogenous peptide antigen via MHC class I via ER pathway, TAP-independent"/>
    <property type="evidence" value="ECO:0007669"/>
    <property type="project" value="TreeGrafter"/>
</dbReference>
<feature type="signal peptide" evidence="11">
    <location>
        <begin position="1"/>
        <end position="21"/>
    </location>
</feature>
<dbReference type="AlphaFoldDB" id="A0A8J6DX06"/>
<evidence type="ECO:0000256" key="3">
    <source>
        <dbReference type="ARBA" id="ARBA00022451"/>
    </source>
</evidence>
<evidence type="ECO:0000256" key="6">
    <source>
        <dbReference type="ARBA" id="ARBA00022989"/>
    </source>
</evidence>
<gene>
    <name evidence="13" type="ORF">J0S82_011405</name>
</gene>
<keyword evidence="3" id="KW-0490">MHC I</keyword>
<dbReference type="InterPro" id="IPR011161">
    <property type="entry name" value="MHC_I-like_Ag-recog"/>
</dbReference>
<accession>A0A8J6DX06</accession>
<evidence type="ECO:0000256" key="2">
    <source>
        <dbReference type="ARBA" id="ARBA00006909"/>
    </source>
</evidence>
<feature type="compositionally biased region" description="Basic and acidic residues" evidence="10">
    <location>
        <begin position="242"/>
        <end position="254"/>
    </location>
</feature>
<keyword evidence="8" id="KW-1015">Disulfide bond</keyword>
<evidence type="ECO:0000256" key="11">
    <source>
        <dbReference type="SAM" id="SignalP"/>
    </source>
</evidence>
<organism evidence="13 14">
    <name type="scientific">Galemys pyrenaicus</name>
    <name type="common">Iberian desman</name>
    <name type="synonym">Pyrenean desman</name>
    <dbReference type="NCBI Taxonomy" id="202257"/>
    <lineage>
        <taxon>Eukaryota</taxon>
        <taxon>Metazoa</taxon>
        <taxon>Chordata</taxon>
        <taxon>Craniata</taxon>
        <taxon>Vertebrata</taxon>
        <taxon>Euteleostomi</taxon>
        <taxon>Mammalia</taxon>
        <taxon>Eutheria</taxon>
        <taxon>Laurasiatheria</taxon>
        <taxon>Eulipotyphla</taxon>
        <taxon>Talpidae</taxon>
        <taxon>Galemys</taxon>
    </lineage>
</organism>
<evidence type="ECO:0000256" key="5">
    <source>
        <dbReference type="ARBA" id="ARBA00022859"/>
    </source>
</evidence>
<protein>
    <submittedName>
        <fullName evidence="13">HLA class I histocompatibility antigen, B-37 alpha chain</fullName>
    </submittedName>
</protein>
<dbReference type="PANTHER" id="PTHR16675">
    <property type="entry name" value="MHC CLASS I-RELATED"/>
    <property type="match status" value="1"/>
</dbReference>
<comment type="caution">
    <text evidence="13">The sequence shown here is derived from an EMBL/GenBank/DDBJ whole genome shotgun (WGS) entry which is preliminary data.</text>
</comment>
<keyword evidence="11" id="KW-0732">Signal</keyword>
<dbReference type="Pfam" id="PF00129">
    <property type="entry name" value="MHC_I"/>
    <property type="match status" value="2"/>
</dbReference>
<evidence type="ECO:0000259" key="12">
    <source>
        <dbReference type="Pfam" id="PF00129"/>
    </source>
</evidence>
<keyword evidence="9" id="KW-0325">Glycoprotein</keyword>
<feature type="non-terminal residue" evidence="13">
    <location>
        <position position="264"/>
    </location>
</feature>
<evidence type="ECO:0000313" key="13">
    <source>
        <dbReference type="EMBL" id="KAG8525037.1"/>
    </source>
</evidence>
<evidence type="ECO:0000256" key="1">
    <source>
        <dbReference type="ARBA" id="ARBA00004479"/>
    </source>
</evidence>
<evidence type="ECO:0000256" key="10">
    <source>
        <dbReference type="SAM" id="MobiDB-lite"/>
    </source>
</evidence>
<dbReference type="PANTHER" id="PTHR16675:SF169">
    <property type="entry name" value="HLA CLASS I HISTOCOMPATIBILITY ANTIGEN, ALPHA CHAIN G"/>
    <property type="match status" value="1"/>
</dbReference>
<dbReference type="GO" id="GO:0006955">
    <property type="term" value="P:immune response"/>
    <property type="evidence" value="ECO:0007669"/>
    <property type="project" value="TreeGrafter"/>
</dbReference>
<sequence length="264" mass="30175">MPPPTFPLLLLGALVQTESWAGSHSITYLHTLVSRPGLGEPRFIFVAYVDDTQFLRFDSHDPSPKVESTVRWMEQESSDYWRSQKHIVKGHVQYSKVRLSNLQKYYNQSETEVTLASLGASFPARPETLTLFQFYFLQISCSGSHTLQVRNGCEVGLDGHLSLLNEFAYDGIDYLTLKEQLRRTQAGKEVQLLEDEWNEIIAHEIKNPHLEWECKKWLQGKLKKGNQTLHPSKSYPRASPRAKAESSRGEENGLKARYHPSMGP</sequence>
<comment type="subcellular location">
    <subcellularLocation>
        <location evidence="1">Membrane</location>
        <topology evidence="1">Single-pass type I membrane protein</topology>
    </subcellularLocation>
</comment>
<dbReference type="GO" id="GO:0001916">
    <property type="term" value="P:positive regulation of T cell mediated cytotoxicity"/>
    <property type="evidence" value="ECO:0007669"/>
    <property type="project" value="TreeGrafter"/>
</dbReference>